<evidence type="ECO:0000256" key="4">
    <source>
        <dbReference type="ARBA" id="ARBA00022723"/>
    </source>
</evidence>
<dbReference type="GO" id="GO:0003989">
    <property type="term" value="F:acetyl-CoA carboxylase activity"/>
    <property type="evidence" value="ECO:0007669"/>
    <property type="project" value="InterPro"/>
</dbReference>
<dbReference type="GO" id="GO:0009317">
    <property type="term" value="C:acetyl-CoA carboxylase complex"/>
    <property type="evidence" value="ECO:0007669"/>
    <property type="project" value="InterPro"/>
</dbReference>
<reference evidence="15" key="1">
    <citation type="journal article" date="2021" name="PeerJ">
        <title>Extensive microbial diversity within the chicken gut microbiome revealed by metagenomics and culture.</title>
        <authorList>
            <person name="Gilroy R."/>
            <person name="Ravi A."/>
            <person name="Getino M."/>
            <person name="Pursley I."/>
            <person name="Horton D.L."/>
            <person name="Alikhan N.F."/>
            <person name="Baker D."/>
            <person name="Gharbi K."/>
            <person name="Hall N."/>
            <person name="Watson M."/>
            <person name="Adriaenssens E.M."/>
            <person name="Foster-Nyarko E."/>
            <person name="Jarju S."/>
            <person name="Secka A."/>
            <person name="Antonio M."/>
            <person name="Oren A."/>
            <person name="Chaudhuri R.R."/>
            <person name="La Ragione R."/>
            <person name="Hildebrand F."/>
            <person name="Pallen M.J."/>
        </authorList>
    </citation>
    <scope>NUCLEOTIDE SEQUENCE</scope>
    <source>
        <strain evidence="15">CHK199-9574</strain>
    </source>
</reference>
<keyword evidence="7 13" id="KW-0276">Fatty acid metabolism</keyword>
<keyword evidence="9 13" id="KW-0067">ATP-binding</keyword>
<comment type="catalytic activity">
    <reaction evidence="13">
        <text>N(6)-carboxybiotinyl-L-lysyl-[protein] + acetyl-CoA = N(6)-biotinyl-L-lysyl-[protein] + malonyl-CoA</text>
        <dbReference type="Rhea" id="RHEA:54728"/>
        <dbReference type="Rhea" id="RHEA-COMP:10505"/>
        <dbReference type="Rhea" id="RHEA-COMP:10506"/>
        <dbReference type="ChEBI" id="CHEBI:57288"/>
        <dbReference type="ChEBI" id="CHEBI:57384"/>
        <dbReference type="ChEBI" id="CHEBI:83144"/>
        <dbReference type="ChEBI" id="CHEBI:83145"/>
        <dbReference type="EC" id="2.1.3.15"/>
    </reaction>
</comment>
<evidence type="ECO:0000313" key="16">
    <source>
        <dbReference type="Proteomes" id="UP000824135"/>
    </source>
</evidence>
<evidence type="ECO:0000256" key="6">
    <source>
        <dbReference type="ARBA" id="ARBA00022771"/>
    </source>
</evidence>
<dbReference type="Pfam" id="PF17848">
    <property type="entry name" value="Zn_ribbon_ACC"/>
    <property type="match status" value="1"/>
</dbReference>
<keyword evidence="11 13" id="KW-0275">Fatty acid biosynthesis</keyword>
<keyword evidence="6 13" id="KW-0863">Zinc-finger</keyword>
<keyword evidence="3 13" id="KW-0808">Transferase</keyword>
<evidence type="ECO:0000256" key="12">
    <source>
        <dbReference type="ARBA" id="ARBA00025280"/>
    </source>
</evidence>
<comment type="caution">
    <text evidence="15">The sequence shown here is derived from an EMBL/GenBank/DDBJ whole genome shotgun (WGS) entry which is preliminary data.</text>
</comment>
<evidence type="ECO:0000256" key="9">
    <source>
        <dbReference type="ARBA" id="ARBA00022840"/>
    </source>
</evidence>
<dbReference type="InterPro" id="IPR041010">
    <property type="entry name" value="Znf-ACC"/>
</dbReference>
<feature type="binding site" evidence="13">
    <location>
        <position position="63"/>
    </location>
    <ligand>
        <name>Zn(2+)</name>
        <dbReference type="ChEBI" id="CHEBI:29105"/>
    </ligand>
</feature>
<dbReference type="EC" id="2.1.3.15" evidence="13"/>
<feature type="binding site" evidence="13">
    <location>
        <position position="47"/>
    </location>
    <ligand>
        <name>Zn(2+)</name>
        <dbReference type="ChEBI" id="CHEBI:29105"/>
    </ligand>
</feature>
<organism evidence="15 16">
    <name type="scientific">Candidatus Borkfalkia excrementavium</name>
    <dbReference type="NCBI Taxonomy" id="2838505"/>
    <lineage>
        <taxon>Bacteria</taxon>
        <taxon>Bacillati</taxon>
        <taxon>Bacillota</taxon>
        <taxon>Clostridia</taxon>
        <taxon>Christensenellales</taxon>
        <taxon>Christensenellaceae</taxon>
        <taxon>Candidatus Borkfalkia</taxon>
    </lineage>
</organism>
<dbReference type="PROSITE" id="PS50980">
    <property type="entry name" value="COA_CT_NTER"/>
    <property type="match status" value="1"/>
</dbReference>
<gene>
    <name evidence="13 15" type="primary">accD</name>
    <name evidence="15" type="ORF">H9728_06465</name>
</gene>
<keyword evidence="10 13" id="KW-0443">Lipid metabolism</keyword>
<dbReference type="GO" id="GO:2001295">
    <property type="term" value="P:malonyl-CoA biosynthetic process"/>
    <property type="evidence" value="ECO:0007669"/>
    <property type="project" value="UniProtKB-UniRule"/>
</dbReference>
<dbReference type="InterPro" id="IPR011762">
    <property type="entry name" value="COA_CT_N"/>
</dbReference>
<comment type="cofactor">
    <cofactor evidence="13">
        <name>Zn(2+)</name>
        <dbReference type="ChEBI" id="CHEBI:29105"/>
    </cofactor>
    <text evidence="13">Binds 1 zinc ion per subunit.</text>
</comment>
<dbReference type="NCBIfam" id="TIGR00515">
    <property type="entry name" value="accD"/>
    <property type="match status" value="1"/>
</dbReference>
<dbReference type="AlphaFoldDB" id="A0A9D1Z8J1"/>
<evidence type="ECO:0000313" key="15">
    <source>
        <dbReference type="EMBL" id="HIY78671.1"/>
    </source>
</evidence>
<evidence type="ECO:0000256" key="13">
    <source>
        <dbReference type="HAMAP-Rule" id="MF_01395"/>
    </source>
</evidence>
<dbReference type="GO" id="GO:0008270">
    <property type="term" value="F:zinc ion binding"/>
    <property type="evidence" value="ECO:0007669"/>
    <property type="project" value="UniProtKB-UniRule"/>
</dbReference>
<keyword evidence="4 13" id="KW-0479">Metal-binding</keyword>
<evidence type="ECO:0000256" key="5">
    <source>
        <dbReference type="ARBA" id="ARBA00022741"/>
    </source>
</evidence>
<evidence type="ECO:0000256" key="1">
    <source>
        <dbReference type="ARBA" id="ARBA00004496"/>
    </source>
</evidence>
<dbReference type="Gene3D" id="3.90.226.10">
    <property type="entry name" value="2-enoyl-CoA Hydratase, Chain A, domain 1"/>
    <property type="match status" value="1"/>
</dbReference>
<keyword evidence="15" id="KW-0436">Ligase</keyword>
<evidence type="ECO:0000256" key="2">
    <source>
        <dbReference type="ARBA" id="ARBA00022516"/>
    </source>
</evidence>
<dbReference type="HAMAP" id="MF_01395">
    <property type="entry name" value="AcetylCoA_CT_beta"/>
    <property type="match status" value="1"/>
</dbReference>
<sequence>MKFDFRKFFFKKPKNELEGSENGVRTPESQFQDASIPEKLAEKCEKCGQIVLSDEFAANFGVCPKCGHYRKLDARARISMCADADTFEELFAEEEGGNPLNFPGYDEKLQSLREKTGEKEGVVCGIAKIGGVRCALFSMDYRFMMGSMGHTVGEKIAKTFEYATEHALPVVGFVLSGGARMHEGIISLMQMAKTSAAVAKHGEAGLLYISVLTDPTTGGVSASFAFEADIIMAEKGALIGFAGPRVIEQTIRQTLPEGFQRAEFIQEKGFADLIVERKEMKDKLALLLKMHCAEVLA</sequence>
<evidence type="ECO:0000256" key="11">
    <source>
        <dbReference type="ARBA" id="ARBA00023160"/>
    </source>
</evidence>
<feature type="domain" description="CoA carboxyltransferase N-terminal" evidence="14">
    <location>
        <begin position="40"/>
        <end position="297"/>
    </location>
</feature>
<evidence type="ECO:0000256" key="10">
    <source>
        <dbReference type="ARBA" id="ARBA00023098"/>
    </source>
</evidence>
<keyword evidence="8 13" id="KW-0862">Zinc</keyword>
<dbReference type="Proteomes" id="UP000824135">
    <property type="component" value="Unassembled WGS sequence"/>
</dbReference>
<feature type="binding site" evidence="13">
    <location>
        <position position="66"/>
    </location>
    <ligand>
        <name>Zn(2+)</name>
        <dbReference type="ChEBI" id="CHEBI:29105"/>
    </ligand>
</feature>
<dbReference type="InterPro" id="IPR034733">
    <property type="entry name" value="AcCoA_carboxyl_beta"/>
</dbReference>
<comment type="function">
    <text evidence="12 13">Component of the acetyl coenzyme A carboxylase (ACC) complex. Biotin carboxylase (BC) catalyzes the carboxylation of biotin on its carrier protein (BCCP) and then the CO(2) group is transferred by the transcarboxylase to acetyl-CoA to form malonyl-CoA.</text>
</comment>
<comment type="pathway">
    <text evidence="13">Lipid metabolism; malonyl-CoA biosynthesis; malonyl-CoA from acetyl-CoA: step 1/1.</text>
</comment>
<dbReference type="SUPFAM" id="SSF52096">
    <property type="entry name" value="ClpP/crotonase"/>
    <property type="match status" value="1"/>
</dbReference>
<evidence type="ECO:0000256" key="7">
    <source>
        <dbReference type="ARBA" id="ARBA00022832"/>
    </source>
</evidence>
<name>A0A9D1Z8J1_9FIRM</name>
<dbReference type="GO" id="GO:0016743">
    <property type="term" value="F:carboxyl- or carbamoyltransferase activity"/>
    <property type="evidence" value="ECO:0007669"/>
    <property type="project" value="UniProtKB-UniRule"/>
</dbReference>
<keyword evidence="13" id="KW-0963">Cytoplasm</keyword>
<comment type="similarity">
    <text evidence="13">Belongs to the AccD/PCCB family.</text>
</comment>
<dbReference type="EMBL" id="DXCO01000039">
    <property type="protein sequence ID" value="HIY78671.1"/>
    <property type="molecule type" value="Genomic_DNA"/>
</dbReference>
<reference evidence="15" key="2">
    <citation type="submission" date="2021-04" db="EMBL/GenBank/DDBJ databases">
        <authorList>
            <person name="Gilroy R."/>
        </authorList>
    </citation>
    <scope>NUCLEOTIDE SEQUENCE</scope>
    <source>
        <strain evidence="15">CHK199-9574</strain>
    </source>
</reference>
<dbReference type="PANTHER" id="PTHR42995">
    <property type="entry name" value="ACETYL-COENZYME A CARBOXYLASE CARBOXYL TRANSFERASE SUBUNIT BETA, CHLOROPLASTIC"/>
    <property type="match status" value="1"/>
</dbReference>
<feature type="binding site" evidence="13">
    <location>
        <position position="44"/>
    </location>
    <ligand>
        <name>Zn(2+)</name>
        <dbReference type="ChEBI" id="CHEBI:29105"/>
    </ligand>
</feature>
<dbReference type="GO" id="GO:0005524">
    <property type="term" value="F:ATP binding"/>
    <property type="evidence" value="ECO:0007669"/>
    <property type="project" value="UniProtKB-KW"/>
</dbReference>
<dbReference type="PRINTS" id="PR01070">
    <property type="entry name" value="ACCCTRFRASEB"/>
</dbReference>
<dbReference type="PANTHER" id="PTHR42995:SF5">
    <property type="entry name" value="ACETYL-COENZYME A CARBOXYLASE CARBOXYL TRANSFERASE SUBUNIT BETA, CHLOROPLASTIC"/>
    <property type="match status" value="1"/>
</dbReference>
<keyword evidence="2 13" id="KW-0444">Lipid biosynthesis</keyword>
<comment type="subcellular location">
    <subcellularLocation>
        <location evidence="1 13">Cytoplasm</location>
    </subcellularLocation>
</comment>
<accession>A0A9D1Z8J1</accession>
<proteinExistence type="inferred from homology"/>
<dbReference type="InterPro" id="IPR029045">
    <property type="entry name" value="ClpP/crotonase-like_dom_sf"/>
</dbReference>
<dbReference type="Pfam" id="PF01039">
    <property type="entry name" value="Carboxyl_trans"/>
    <property type="match status" value="1"/>
</dbReference>
<evidence type="ECO:0000259" key="14">
    <source>
        <dbReference type="PROSITE" id="PS50980"/>
    </source>
</evidence>
<protein>
    <recommendedName>
        <fullName evidence="13">Acetyl-coenzyme A carboxylase carboxyl transferase subunit beta</fullName>
        <shortName evidence="13">ACCase subunit beta</shortName>
        <shortName evidence="13">Acetyl-CoA carboxylase carboxyltransferase subunit beta</shortName>
        <ecNumber evidence="13">2.1.3.15</ecNumber>
    </recommendedName>
</protein>
<evidence type="ECO:0000256" key="8">
    <source>
        <dbReference type="ARBA" id="ARBA00022833"/>
    </source>
</evidence>
<feature type="zinc finger region" description="C4-type" evidence="13">
    <location>
        <begin position="44"/>
        <end position="66"/>
    </location>
</feature>
<comment type="subunit">
    <text evidence="13">Acetyl-CoA carboxylase is a heterohexamer composed of biotin carboxyl carrier protein (AccB), biotin carboxylase (AccC) and two subunits each of ACCase subunit alpha (AccA) and ACCase subunit beta (AccD).</text>
</comment>
<dbReference type="GO" id="GO:0006633">
    <property type="term" value="P:fatty acid biosynthetic process"/>
    <property type="evidence" value="ECO:0007669"/>
    <property type="project" value="UniProtKB-KW"/>
</dbReference>
<dbReference type="InterPro" id="IPR000438">
    <property type="entry name" value="Acetyl_CoA_COase_Trfase_b_su"/>
</dbReference>
<evidence type="ECO:0000256" key="3">
    <source>
        <dbReference type="ARBA" id="ARBA00022679"/>
    </source>
</evidence>
<keyword evidence="5 13" id="KW-0547">Nucleotide-binding</keyword>